<name>A0A0V0QIH9_PSEPJ</name>
<dbReference type="OMA" id="IWETITN"/>
<proteinExistence type="predicted"/>
<dbReference type="EMBL" id="LDAU01000159">
    <property type="protein sequence ID" value="KRX02034.1"/>
    <property type="molecule type" value="Genomic_DNA"/>
</dbReference>
<evidence type="ECO:0000313" key="6">
    <source>
        <dbReference type="Proteomes" id="UP000054937"/>
    </source>
</evidence>
<dbReference type="GO" id="GO:0030289">
    <property type="term" value="C:protein phosphatase 4 complex"/>
    <property type="evidence" value="ECO:0007669"/>
    <property type="project" value="TreeGrafter"/>
</dbReference>
<feature type="compositionally biased region" description="Polar residues" evidence="3">
    <location>
        <begin position="571"/>
        <end position="585"/>
    </location>
</feature>
<dbReference type="PANTHER" id="PTHR23318">
    <property type="entry name" value="ATP SYNTHASE GAMMA-RELATED"/>
    <property type="match status" value="1"/>
</dbReference>
<accession>A0A0V0QIH9</accession>
<dbReference type="SUPFAM" id="SSF50729">
    <property type="entry name" value="PH domain-like"/>
    <property type="match status" value="1"/>
</dbReference>
<dbReference type="Pfam" id="PF04802">
    <property type="entry name" value="PP4R3"/>
    <property type="match status" value="1"/>
</dbReference>
<keyword evidence="6" id="KW-1185">Reference proteome</keyword>
<evidence type="ECO:0000259" key="4">
    <source>
        <dbReference type="Pfam" id="PF04802"/>
    </source>
</evidence>
<dbReference type="PANTHER" id="PTHR23318:SF0">
    <property type="entry name" value="SERINE_THREONINE-PROTEIN PHOSPHATASE 4 REGULATORY SUBUNIT 3"/>
    <property type="match status" value="1"/>
</dbReference>
<dbReference type="InterPro" id="IPR051137">
    <property type="entry name" value="PP4R3-like"/>
</dbReference>
<protein>
    <recommendedName>
        <fullName evidence="4">Serine/threonine-protein phosphatase 4 regulatory subunit 3-like central domain-containing protein</fullName>
    </recommendedName>
</protein>
<evidence type="ECO:0000256" key="2">
    <source>
        <dbReference type="ARBA" id="ARBA00023242"/>
    </source>
</evidence>
<feature type="compositionally biased region" description="Acidic residues" evidence="3">
    <location>
        <begin position="589"/>
        <end position="598"/>
    </location>
</feature>
<dbReference type="GO" id="GO:0005654">
    <property type="term" value="C:nucleoplasm"/>
    <property type="evidence" value="ECO:0007669"/>
    <property type="project" value="TreeGrafter"/>
</dbReference>
<dbReference type="InParanoid" id="A0A0V0QIH9"/>
<dbReference type="AlphaFoldDB" id="A0A0V0QIH9"/>
<evidence type="ECO:0000256" key="3">
    <source>
        <dbReference type="SAM" id="MobiDB-lite"/>
    </source>
</evidence>
<dbReference type="InterPro" id="IPR011993">
    <property type="entry name" value="PH-like_dom_sf"/>
</dbReference>
<gene>
    <name evidence="5" type="ORF">PPERSA_07679</name>
</gene>
<feature type="domain" description="Serine/threonine-protein phosphatase 4 regulatory subunit 3-like central" evidence="4">
    <location>
        <begin position="180"/>
        <end position="490"/>
    </location>
</feature>
<organism evidence="5 6">
    <name type="scientific">Pseudocohnilembus persalinus</name>
    <name type="common">Ciliate</name>
    <dbReference type="NCBI Taxonomy" id="266149"/>
    <lineage>
        <taxon>Eukaryota</taxon>
        <taxon>Sar</taxon>
        <taxon>Alveolata</taxon>
        <taxon>Ciliophora</taxon>
        <taxon>Intramacronucleata</taxon>
        <taxon>Oligohymenophorea</taxon>
        <taxon>Scuticociliatia</taxon>
        <taxon>Philasterida</taxon>
        <taxon>Pseudocohnilembidae</taxon>
        <taxon>Pseudocohnilembus</taxon>
    </lineage>
</organism>
<dbReference type="Gene3D" id="2.30.29.30">
    <property type="entry name" value="Pleckstrin-homology domain (PH domain)/Phosphotyrosine-binding domain (PTB)"/>
    <property type="match status" value="1"/>
</dbReference>
<sequence length="607" mass="70576">MSLQVQQESIFKAKLFKLNEENEWEDMGIVYPSIQKKEKTGYFLICYKEKENTVVDEHKINGEISYEQSEEKVINWNNDVIDMAISFESEIGAQVIWDKIQEILDNVSNVMDLEGEDENEESKNYLLQIPTQNNLKALAQEIADMPASQKQDFFSRIFPSRDKVIILNLIDQVGAQKPFLEYRKFLKNQVKHISVVDLKDDRRVEQIHLIYRLSYLKDCVLGDSLDGKSLQLINLIIQMTQQDLIGYIMGNKDILGSLIDKIRNIDIKALKFVYEMFNIMKQLDASDIVRGILTVDANNNSASVTFEICKIVVEQFLDKMVTSLQQDPGNQLDKANIKNKIILDILIQIFQTLDTTNETKQEMQVELDKHQLLEKFGSVVEHIGSDELNPYLKNSVEVITEYLFKKIGRKENLIFAQIMELIYDAYKMKQTIEKEKKKYNYGRDIENTYYDLFEEEFLNFIKNKNYKYLKNVMLETPKKLYERETQSNNNEILHQKNEALYDQTGGINKNHLNNIDLPYSADQKNVSNKINTNNNSGTSSPVNKGLAYKISIKKPEDEKNNQQQQQQQNNSIYPNGKRNSINSMSALVDYEDDEEVNDEPQKKVKVD</sequence>
<feature type="region of interest" description="Disordered" evidence="3">
    <location>
        <begin position="556"/>
        <end position="607"/>
    </location>
</feature>
<evidence type="ECO:0000313" key="5">
    <source>
        <dbReference type="EMBL" id="KRX02034.1"/>
    </source>
</evidence>
<comment type="caution">
    <text evidence="5">The sequence shown here is derived from an EMBL/GenBank/DDBJ whole genome shotgun (WGS) entry which is preliminary data.</text>
</comment>
<dbReference type="GO" id="GO:0072542">
    <property type="term" value="F:protein phosphatase activator activity"/>
    <property type="evidence" value="ECO:0007669"/>
    <property type="project" value="TreeGrafter"/>
</dbReference>
<dbReference type="OrthoDB" id="313529at2759"/>
<feature type="compositionally biased region" description="Low complexity" evidence="3">
    <location>
        <begin position="561"/>
        <end position="570"/>
    </location>
</feature>
<keyword evidence="2" id="KW-0539">Nucleus</keyword>
<comment type="subcellular location">
    <subcellularLocation>
        <location evidence="1">Nucleus</location>
    </subcellularLocation>
</comment>
<evidence type="ECO:0000256" key="1">
    <source>
        <dbReference type="ARBA" id="ARBA00004123"/>
    </source>
</evidence>
<dbReference type="InterPro" id="IPR006887">
    <property type="entry name" value="P4R3-like_central_dom"/>
</dbReference>
<reference evidence="5 6" key="1">
    <citation type="journal article" date="2015" name="Sci. Rep.">
        <title>Genome of the facultative scuticociliatosis pathogen Pseudocohnilembus persalinus provides insight into its virulence through horizontal gene transfer.</title>
        <authorList>
            <person name="Xiong J."/>
            <person name="Wang G."/>
            <person name="Cheng J."/>
            <person name="Tian M."/>
            <person name="Pan X."/>
            <person name="Warren A."/>
            <person name="Jiang C."/>
            <person name="Yuan D."/>
            <person name="Miao W."/>
        </authorList>
    </citation>
    <scope>NUCLEOTIDE SEQUENCE [LARGE SCALE GENOMIC DNA]</scope>
    <source>
        <strain evidence="5">36N120E</strain>
    </source>
</reference>
<dbReference type="Proteomes" id="UP000054937">
    <property type="component" value="Unassembled WGS sequence"/>
</dbReference>